<evidence type="ECO:0000313" key="3">
    <source>
        <dbReference type="Proteomes" id="UP001596152"/>
    </source>
</evidence>
<dbReference type="EC" id="2.3.-.-" evidence="2"/>
<dbReference type="PANTHER" id="PTHR43792:SF1">
    <property type="entry name" value="N-ACETYLTRANSFERASE DOMAIN-CONTAINING PROTEIN"/>
    <property type="match status" value="1"/>
</dbReference>
<dbReference type="PROSITE" id="PS51186">
    <property type="entry name" value="GNAT"/>
    <property type="match status" value="1"/>
</dbReference>
<accession>A0ABW0FQ14</accession>
<keyword evidence="2" id="KW-0012">Acyltransferase</keyword>
<evidence type="ECO:0000259" key="1">
    <source>
        <dbReference type="PROSITE" id="PS51186"/>
    </source>
</evidence>
<protein>
    <submittedName>
        <fullName evidence="2">GNAT family N-acetyltransferase</fullName>
        <ecNumber evidence="2">2.3.-.-</ecNumber>
    </submittedName>
</protein>
<dbReference type="InterPro" id="IPR051531">
    <property type="entry name" value="N-acetyltransferase"/>
</dbReference>
<reference evidence="3" key="1">
    <citation type="journal article" date="2019" name="Int. J. Syst. Evol. Microbiol.">
        <title>The Global Catalogue of Microorganisms (GCM) 10K type strain sequencing project: providing services to taxonomists for standard genome sequencing and annotation.</title>
        <authorList>
            <consortium name="The Broad Institute Genomics Platform"/>
            <consortium name="The Broad Institute Genome Sequencing Center for Infectious Disease"/>
            <person name="Wu L."/>
            <person name="Ma J."/>
        </authorList>
    </citation>
    <scope>NUCLEOTIDE SEQUENCE [LARGE SCALE GENOMIC DNA]</scope>
    <source>
        <strain evidence="3">JCM 12125</strain>
    </source>
</reference>
<sequence>MEIRTPRLRLRHARPDDLAAIHAVLSDPRATEWWSTPPHGLLDETQAWLGGMLAGNAEGSDDFVIERDGRVIGKAGFYRLPDIGYILHPDHWGQGLASEAVGAAIAHVFATREVNELTADVDPANQASIRLLEKLGFTRTGFAERTWNVGGEWKDSLYYGLTRRAWTARVEGSSARP</sequence>
<name>A0ABW0FQ14_9CAUL</name>
<dbReference type="GO" id="GO:0016746">
    <property type="term" value="F:acyltransferase activity"/>
    <property type="evidence" value="ECO:0007669"/>
    <property type="project" value="UniProtKB-KW"/>
</dbReference>
<organism evidence="2 3">
    <name type="scientific">Brevundimonas staleyi</name>
    <dbReference type="NCBI Taxonomy" id="74326"/>
    <lineage>
        <taxon>Bacteria</taxon>
        <taxon>Pseudomonadati</taxon>
        <taxon>Pseudomonadota</taxon>
        <taxon>Alphaproteobacteria</taxon>
        <taxon>Caulobacterales</taxon>
        <taxon>Caulobacteraceae</taxon>
        <taxon>Brevundimonas</taxon>
    </lineage>
</organism>
<dbReference type="Gene3D" id="3.40.630.30">
    <property type="match status" value="1"/>
</dbReference>
<proteinExistence type="predicted"/>
<feature type="domain" description="N-acetyltransferase" evidence="1">
    <location>
        <begin position="8"/>
        <end position="164"/>
    </location>
</feature>
<comment type="caution">
    <text evidence="2">The sequence shown here is derived from an EMBL/GenBank/DDBJ whole genome shotgun (WGS) entry which is preliminary data.</text>
</comment>
<gene>
    <name evidence="2" type="ORF">ACFPIE_07900</name>
</gene>
<dbReference type="Pfam" id="PF13302">
    <property type="entry name" value="Acetyltransf_3"/>
    <property type="match status" value="1"/>
</dbReference>
<dbReference type="InterPro" id="IPR000182">
    <property type="entry name" value="GNAT_dom"/>
</dbReference>
<dbReference type="InterPro" id="IPR016181">
    <property type="entry name" value="Acyl_CoA_acyltransferase"/>
</dbReference>
<keyword evidence="3" id="KW-1185">Reference proteome</keyword>
<dbReference type="CDD" id="cd04301">
    <property type="entry name" value="NAT_SF"/>
    <property type="match status" value="1"/>
</dbReference>
<dbReference type="SUPFAM" id="SSF55729">
    <property type="entry name" value="Acyl-CoA N-acyltransferases (Nat)"/>
    <property type="match status" value="1"/>
</dbReference>
<dbReference type="EMBL" id="JBHSLF010000014">
    <property type="protein sequence ID" value="MFC5343830.1"/>
    <property type="molecule type" value="Genomic_DNA"/>
</dbReference>
<evidence type="ECO:0000313" key="2">
    <source>
        <dbReference type="EMBL" id="MFC5343830.1"/>
    </source>
</evidence>
<keyword evidence="2" id="KW-0808">Transferase</keyword>
<dbReference type="Proteomes" id="UP001596152">
    <property type="component" value="Unassembled WGS sequence"/>
</dbReference>
<dbReference type="RefSeq" id="WP_374036046.1">
    <property type="nucleotide sequence ID" value="NZ_CP169082.1"/>
</dbReference>
<dbReference type="PANTHER" id="PTHR43792">
    <property type="entry name" value="GNAT FAMILY, PUTATIVE (AFU_ORTHOLOGUE AFUA_3G00765)-RELATED-RELATED"/>
    <property type="match status" value="1"/>
</dbReference>